<accession>A0A2J1DTN3</accession>
<protein>
    <recommendedName>
        <fullName evidence="2">L-aspartate oxidase</fullName>
    </recommendedName>
    <alternativeName>
        <fullName evidence="6">Quinolinate synthase B</fullName>
    </alternativeName>
</protein>
<comment type="cofactor">
    <cofactor evidence="1">
        <name>FAD</name>
        <dbReference type="ChEBI" id="CHEBI:57692"/>
    </cofactor>
</comment>
<evidence type="ECO:0000256" key="4">
    <source>
        <dbReference type="ARBA" id="ARBA00022827"/>
    </source>
</evidence>
<keyword evidence="4" id="KW-0274">FAD</keyword>
<dbReference type="PANTHER" id="PTHR42716">
    <property type="entry name" value="L-ASPARTATE OXIDASE"/>
    <property type="match status" value="1"/>
</dbReference>
<evidence type="ECO:0000256" key="3">
    <source>
        <dbReference type="ARBA" id="ARBA00022630"/>
    </source>
</evidence>
<keyword evidence="3" id="KW-0285">Flavoprotein</keyword>
<evidence type="ECO:0000256" key="7">
    <source>
        <dbReference type="ARBA" id="ARBA00048305"/>
    </source>
</evidence>
<dbReference type="PANTHER" id="PTHR42716:SF2">
    <property type="entry name" value="L-ASPARTATE OXIDASE, CHLOROPLASTIC"/>
    <property type="match status" value="1"/>
</dbReference>
<organism evidence="9 10">
    <name type="scientific">Dehalococcoides mccartyi</name>
    <dbReference type="NCBI Taxonomy" id="61435"/>
    <lineage>
        <taxon>Bacteria</taxon>
        <taxon>Bacillati</taxon>
        <taxon>Chloroflexota</taxon>
        <taxon>Dehalococcoidia</taxon>
        <taxon>Dehalococcoidales</taxon>
        <taxon>Dehalococcoidaceae</taxon>
        <taxon>Dehalococcoides</taxon>
    </lineage>
</organism>
<evidence type="ECO:0000256" key="1">
    <source>
        <dbReference type="ARBA" id="ARBA00001974"/>
    </source>
</evidence>
<evidence type="ECO:0000256" key="2">
    <source>
        <dbReference type="ARBA" id="ARBA00021901"/>
    </source>
</evidence>
<dbReference type="InterPro" id="IPR036188">
    <property type="entry name" value="FAD/NAD-bd_sf"/>
</dbReference>
<dbReference type="InterPro" id="IPR003953">
    <property type="entry name" value="FAD-dep_OxRdtase_2_FAD-bd"/>
</dbReference>
<evidence type="ECO:0000313" key="10">
    <source>
        <dbReference type="Proteomes" id="UP000233649"/>
    </source>
</evidence>
<dbReference type="InterPro" id="IPR005288">
    <property type="entry name" value="NadB"/>
</dbReference>
<dbReference type="Gene3D" id="3.50.50.60">
    <property type="entry name" value="FAD/NAD(P)-binding domain"/>
    <property type="match status" value="1"/>
</dbReference>
<evidence type="ECO:0000256" key="5">
    <source>
        <dbReference type="ARBA" id="ARBA00023002"/>
    </source>
</evidence>
<dbReference type="Pfam" id="PF00890">
    <property type="entry name" value="FAD_binding_2"/>
    <property type="match status" value="1"/>
</dbReference>
<reference evidence="9 10" key="1">
    <citation type="journal article" date="2017" name="FEMS Microbiol. Ecol.">
        <title>Reconstructed genomes of novel Dehalococcoides mccartyi strains from 1,2,3,4-tetrachlorodibenzo-p-dioxin-dechlorinating enrichment cultures reveal divergent reductive dehalogenase gene profiles.</title>
        <authorList>
            <person name="Dam H.T."/>
            <person name="Vollmers J."/>
            <person name="Kaster A.K."/>
            <person name="Haggblom M.M."/>
        </authorList>
    </citation>
    <scope>NUCLEOTIDE SEQUENCE [LARGE SCALE GENOMIC DNA]</scope>
    <source>
        <strain evidence="9 10">H1-3-2.001</strain>
    </source>
</reference>
<comment type="caution">
    <text evidence="9">The sequence shown here is derived from an EMBL/GenBank/DDBJ whole genome shotgun (WGS) entry which is preliminary data.</text>
</comment>
<dbReference type="AlphaFoldDB" id="A0A2J1DTN3"/>
<evidence type="ECO:0000259" key="8">
    <source>
        <dbReference type="Pfam" id="PF00890"/>
    </source>
</evidence>
<dbReference type="EMBL" id="PHFD01000327">
    <property type="protein sequence ID" value="PKH45508.1"/>
    <property type="molecule type" value="Genomic_DNA"/>
</dbReference>
<dbReference type="GO" id="GO:0008734">
    <property type="term" value="F:L-aspartate oxidase activity"/>
    <property type="evidence" value="ECO:0007669"/>
    <property type="project" value="UniProtKB-EC"/>
</dbReference>
<evidence type="ECO:0000313" key="9">
    <source>
        <dbReference type="EMBL" id="PKH45508.1"/>
    </source>
</evidence>
<sequence length="112" mass="12301">MNSRYDYIIVGSGIAGLYTALLARGRGSVLLVTKGKIQDCNTRHAQGGIAAAIGPDDSPRLHFEDTLIAGDGLCDREMVRLLADEAPQRIAELVYLGVPFEYKCRQKTHRLK</sequence>
<feature type="domain" description="FAD-dependent oxidoreductase 2 FAD-binding" evidence="8">
    <location>
        <begin position="6"/>
        <end position="102"/>
    </location>
</feature>
<dbReference type="GO" id="GO:0034628">
    <property type="term" value="P:'de novo' NAD+ biosynthetic process from L-aspartate"/>
    <property type="evidence" value="ECO:0007669"/>
    <property type="project" value="TreeGrafter"/>
</dbReference>
<gene>
    <name evidence="9" type="ORF">CVH13_01487</name>
</gene>
<keyword evidence="5" id="KW-0560">Oxidoreductase</keyword>
<proteinExistence type="predicted"/>
<dbReference type="Proteomes" id="UP000233649">
    <property type="component" value="Unassembled WGS sequence"/>
</dbReference>
<name>A0A2J1DTN3_9CHLR</name>
<evidence type="ECO:0000256" key="6">
    <source>
        <dbReference type="ARBA" id="ARBA00030386"/>
    </source>
</evidence>
<dbReference type="SUPFAM" id="SSF51905">
    <property type="entry name" value="FAD/NAD(P)-binding domain"/>
    <property type="match status" value="1"/>
</dbReference>
<comment type="catalytic activity">
    <reaction evidence="7">
        <text>L-aspartate + O2 = iminosuccinate + H2O2</text>
        <dbReference type="Rhea" id="RHEA:25876"/>
        <dbReference type="ChEBI" id="CHEBI:15379"/>
        <dbReference type="ChEBI" id="CHEBI:16240"/>
        <dbReference type="ChEBI" id="CHEBI:29991"/>
        <dbReference type="ChEBI" id="CHEBI:77875"/>
        <dbReference type="EC" id="1.4.3.16"/>
    </reaction>
    <physiologicalReaction direction="left-to-right" evidence="7">
        <dbReference type="Rhea" id="RHEA:25877"/>
    </physiologicalReaction>
</comment>